<keyword evidence="2" id="KW-0408">Iron</keyword>
<dbReference type="InterPro" id="IPR036821">
    <property type="entry name" value="Peptide_deformylase_sf"/>
</dbReference>
<reference evidence="3" key="1">
    <citation type="submission" date="2018-01" db="EMBL/GenBank/DDBJ databases">
        <authorList>
            <person name="Regsiter A."/>
            <person name="William W."/>
        </authorList>
    </citation>
    <scope>NUCLEOTIDE SEQUENCE</scope>
    <source>
        <strain evidence="3">TRIP AH-1</strain>
    </source>
</reference>
<accession>A0A445N374</accession>
<comment type="catalytic activity">
    <reaction evidence="2">
        <text>N-terminal N-formyl-L-methionyl-[peptide] + H2O = N-terminal L-methionyl-[peptide] + formate</text>
        <dbReference type="Rhea" id="RHEA:24420"/>
        <dbReference type="Rhea" id="RHEA-COMP:10639"/>
        <dbReference type="Rhea" id="RHEA-COMP:10640"/>
        <dbReference type="ChEBI" id="CHEBI:15377"/>
        <dbReference type="ChEBI" id="CHEBI:15740"/>
        <dbReference type="ChEBI" id="CHEBI:49298"/>
        <dbReference type="ChEBI" id="CHEBI:64731"/>
        <dbReference type="EC" id="3.5.1.88"/>
    </reaction>
</comment>
<dbReference type="SUPFAM" id="SSF56420">
    <property type="entry name" value="Peptide deformylase"/>
    <property type="match status" value="1"/>
</dbReference>
<feature type="binding site" evidence="2">
    <location>
        <position position="132"/>
    </location>
    <ligand>
        <name>Fe cation</name>
        <dbReference type="ChEBI" id="CHEBI:24875"/>
    </ligand>
</feature>
<dbReference type="PIRSF" id="PIRSF004749">
    <property type="entry name" value="Pep_def"/>
    <property type="match status" value="1"/>
</dbReference>
<sequence length="169" mass="18798">MKIYTYPDPVLRAHAEPVEKIDNGIQELIDNMIETMYAAPGIGLAANQVGALKRVIVFEAFPKEKKGVPEVLVNPEIIVSDGKICAEEACLSVVDYAADVTRASYIRARGLDRNGNVVEIEAEDLKAICLQHEIDHLNGVLFIDHISSLKRSLYKKRLKKRLKESETPA</sequence>
<keyword evidence="2 3" id="KW-0378">Hydrolase</keyword>
<comment type="function">
    <text evidence="2">Removes the formyl group from the N-terminal Met of newly synthesized proteins. Requires at least a dipeptide for an efficient rate of reaction. N-terminal L-methionine is a prerequisite for activity but the enzyme has broad specificity at other positions.</text>
</comment>
<dbReference type="PRINTS" id="PR01576">
    <property type="entry name" value="PDEFORMYLASE"/>
</dbReference>
<feature type="binding site" evidence="2">
    <location>
        <position position="90"/>
    </location>
    <ligand>
        <name>Fe cation</name>
        <dbReference type="ChEBI" id="CHEBI:24875"/>
    </ligand>
</feature>
<keyword evidence="2" id="KW-0648">Protein biosynthesis</keyword>
<dbReference type="InterPro" id="IPR023635">
    <property type="entry name" value="Peptide_deformylase"/>
</dbReference>
<feature type="active site" evidence="2">
    <location>
        <position position="133"/>
    </location>
</feature>
<comment type="similarity">
    <text evidence="1 2">Belongs to the polypeptide deformylase family.</text>
</comment>
<dbReference type="EMBL" id="OJIN01000230">
    <property type="protein sequence ID" value="SPD76157.1"/>
    <property type="molecule type" value="Genomic_DNA"/>
</dbReference>
<dbReference type="Gene3D" id="3.90.45.10">
    <property type="entry name" value="Peptide deformylase"/>
    <property type="match status" value="1"/>
</dbReference>
<dbReference type="AlphaFoldDB" id="A0A445N374"/>
<dbReference type="PANTHER" id="PTHR10458">
    <property type="entry name" value="PEPTIDE DEFORMYLASE"/>
    <property type="match status" value="1"/>
</dbReference>
<dbReference type="GO" id="GO:0006412">
    <property type="term" value="P:translation"/>
    <property type="evidence" value="ECO:0007669"/>
    <property type="project" value="UniProtKB-UniRule"/>
</dbReference>
<evidence type="ECO:0000256" key="2">
    <source>
        <dbReference type="HAMAP-Rule" id="MF_00163"/>
    </source>
</evidence>
<dbReference type="CDD" id="cd00487">
    <property type="entry name" value="Pep_deformylase"/>
    <property type="match status" value="1"/>
</dbReference>
<name>A0A445N374_9BACT</name>
<keyword evidence="2" id="KW-0479">Metal-binding</keyword>
<dbReference type="EC" id="3.5.1.88" evidence="2"/>
<feature type="binding site" evidence="2">
    <location>
        <position position="136"/>
    </location>
    <ligand>
        <name>Fe cation</name>
        <dbReference type="ChEBI" id="CHEBI:24875"/>
    </ligand>
</feature>
<dbReference type="GO" id="GO:0046872">
    <property type="term" value="F:metal ion binding"/>
    <property type="evidence" value="ECO:0007669"/>
    <property type="project" value="UniProtKB-KW"/>
</dbReference>
<dbReference type="NCBIfam" id="TIGR00079">
    <property type="entry name" value="pept_deformyl"/>
    <property type="match status" value="1"/>
</dbReference>
<dbReference type="GO" id="GO:0042586">
    <property type="term" value="F:peptide deformylase activity"/>
    <property type="evidence" value="ECO:0007669"/>
    <property type="project" value="UniProtKB-UniRule"/>
</dbReference>
<dbReference type="HAMAP" id="MF_00163">
    <property type="entry name" value="Pep_deformylase"/>
    <property type="match status" value="1"/>
</dbReference>
<dbReference type="PANTHER" id="PTHR10458:SF22">
    <property type="entry name" value="PEPTIDE DEFORMYLASE"/>
    <property type="match status" value="1"/>
</dbReference>
<dbReference type="NCBIfam" id="NF001159">
    <property type="entry name" value="PRK00150.1-3"/>
    <property type="match status" value="1"/>
</dbReference>
<gene>
    <name evidence="2 3" type="primary">def</name>
    <name evidence="3" type="ORF">PITCH_A840043</name>
</gene>
<protein>
    <recommendedName>
        <fullName evidence="2">Peptide deformylase</fullName>
        <shortName evidence="2">PDF</shortName>
        <ecNumber evidence="2">3.5.1.88</ecNumber>
    </recommendedName>
    <alternativeName>
        <fullName evidence="2">Polypeptide deformylase</fullName>
    </alternativeName>
</protein>
<evidence type="ECO:0000256" key="1">
    <source>
        <dbReference type="ARBA" id="ARBA00010759"/>
    </source>
</evidence>
<comment type="cofactor">
    <cofactor evidence="2">
        <name>Fe(2+)</name>
        <dbReference type="ChEBI" id="CHEBI:29033"/>
    </cofactor>
    <text evidence="2">Binds 1 Fe(2+) ion.</text>
</comment>
<dbReference type="Pfam" id="PF01327">
    <property type="entry name" value="Pep_deformylase"/>
    <property type="match status" value="1"/>
</dbReference>
<organism evidence="3">
    <name type="scientific">uncultured Desulfobacterium sp</name>
    <dbReference type="NCBI Taxonomy" id="201089"/>
    <lineage>
        <taxon>Bacteria</taxon>
        <taxon>Pseudomonadati</taxon>
        <taxon>Thermodesulfobacteriota</taxon>
        <taxon>Desulfobacteria</taxon>
        <taxon>Desulfobacterales</taxon>
        <taxon>Desulfobacteriaceae</taxon>
        <taxon>Desulfobacterium</taxon>
        <taxon>environmental samples</taxon>
    </lineage>
</organism>
<proteinExistence type="inferred from homology"/>
<evidence type="ECO:0000313" key="3">
    <source>
        <dbReference type="EMBL" id="SPD76157.1"/>
    </source>
</evidence>